<dbReference type="AlphaFoldDB" id="A0A3S0QFL0"/>
<organism evidence="6 7">
    <name type="scientific">Vibrio aquaticus</name>
    <dbReference type="NCBI Taxonomy" id="2496559"/>
    <lineage>
        <taxon>Bacteria</taxon>
        <taxon>Pseudomonadati</taxon>
        <taxon>Pseudomonadota</taxon>
        <taxon>Gammaproteobacteria</taxon>
        <taxon>Vibrionales</taxon>
        <taxon>Vibrionaceae</taxon>
        <taxon>Vibrio</taxon>
    </lineage>
</organism>
<evidence type="ECO:0000256" key="4">
    <source>
        <dbReference type="SAM" id="Phobius"/>
    </source>
</evidence>
<feature type="transmembrane region" description="Helical" evidence="4">
    <location>
        <begin position="12"/>
        <end position="34"/>
    </location>
</feature>
<keyword evidence="2 3" id="KW-0807">Transducer</keyword>
<dbReference type="Proteomes" id="UP000268973">
    <property type="component" value="Unassembled WGS sequence"/>
</dbReference>
<evidence type="ECO:0000313" key="7">
    <source>
        <dbReference type="Proteomes" id="UP000268973"/>
    </source>
</evidence>
<dbReference type="EMBL" id="RXZH01000001">
    <property type="protein sequence ID" value="RTZ17891.1"/>
    <property type="molecule type" value="Genomic_DNA"/>
</dbReference>
<dbReference type="PROSITE" id="PS50111">
    <property type="entry name" value="CHEMOTAXIS_TRANSDUC_2"/>
    <property type="match status" value="1"/>
</dbReference>
<dbReference type="Gene3D" id="1.10.287.950">
    <property type="entry name" value="Methyl-accepting chemotaxis protein"/>
    <property type="match status" value="1"/>
</dbReference>
<evidence type="ECO:0000259" key="5">
    <source>
        <dbReference type="PROSITE" id="PS50111"/>
    </source>
</evidence>
<comment type="subcellular location">
    <subcellularLocation>
        <location evidence="1">Membrane</location>
    </subcellularLocation>
</comment>
<dbReference type="Pfam" id="PF00015">
    <property type="entry name" value="MCPsignal"/>
    <property type="match status" value="1"/>
</dbReference>
<evidence type="ECO:0000313" key="6">
    <source>
        <dbReference type="EMBL" id="RTZ17891.1"/>
    </source>
</evidence>
<dbReference type="SUPFAM" id="SSF58104">
    <property type="entry name" value="Methyl-accepting chemotaxis protein (MCP) signaling domain"/>
    <property type="match status" value="1"/>
</dbReference>
<evidence type="ECO:0000256" key="1">
    <source>
        <dbReference type="ARBA" id="ARBA00004370"/>
    </source>
</evidence>
<protein>
    <submittedName>
        <fullName evidence="6">Methyl-accepting chemotaxis protein</fullName>
    </submittedName>
</protein>
<proteinExistence type="predicted"/>
<dbReference type="SMART" id="SM00283">
    <property type="entry name" value="MA"/>
    <property type="match status" value="1"/>
</dbReference>
<accession>A0A3S0QFL0</accession>
<evidence type="ECO:0000256" key="3">
    <source>
        <dbReference type="PROSITE-ProRule" id="PRU00284"/>
    </source>
</evidence>
<gene>
    <name evidence="6" type="ORF">EJ063_03640</name>
</gene>
<feature type="domain" description="Methyl-accepting transducer" evidence="5">
    <location>
        <begin position="180"/>
        <end position="416"/>
    </location>
</feature>
<reference evidence="6 7" key="1">
    <citation type="submission" date="2018-12" db="EMBL/GenBank/DDBJ databases">
        <title>Vibrio sp. isolated from China Sea.</title>
        <authorList>
            <person name="Li Y."/>
        </authorList>
    </citation>
    <scope>NUCLEOTIDE SEQUENCE [LARGE SCALE GENOMIC DNA]</scope>
    <source>
        <strain evidence="6 7">BEI207</strain>
    </source>
</reference>
<evidence type="ECO:0000256" key="2">
    <source>
        <dbReference type="ARBA" id="ARBA00023224"/>
    </source>
</evidence>
<dbReference type="GO" id="GO:0007165">
    <property type="term" value="P:signal transduction"/>
    <property type="evidence" value="ECO:0007669"/>
    <property type="project" value="UniProtKB-KW"/>
</dbReference>
<dbReference type="GO" id="GO:0016020">
    <property type="term" value="C:membrane"/>
    <property type="evidence" value="ECO:0007669"/>
    <property type="project" value="UniProtKB-SubCell"/>
</dbReference>
<dbReference type="OrthoDB" id="2489132at2"/>
<keyword evidence="4" id="KW-0812">Transmembrane</keyword>
<feature type="transmembrane region" description="Helical" evidence="4">
    <location>
        <begin position="101"/>
        <end position="122"/>
    </location>
</feature>
<dbReference type="GO" id="GO:0006935">
    <property type="term" value="P:chemotaxis"/>
    <property type="evidence" value="ECO:0007669"/>
    <property type="project" value="UniProtKB-ARBA"/>
</dbReference>
<dbReference type="InterPro" id="IPR004089">
    <property type="entry name" value="MCPsignal_dom"/>
</dbReference>
<sequence length="451" mass="48905">MKFTNLPISAQVVTPVIILSLLYAVSGSLVDWWLRDLQRDTQLYKVGLEESLVALRSYTEQSSSDEGLLSRDLASDLIEQLEVQKTQFVEGSLGSTNQVRLLLLVSILVAALVSLATALWIARNMKAKLWGLSSLIGTMLKGFLVTEGDYEGSNEFGYVISGANKAANSVERFVMELKGRSNEISSSAVELMAVLSFHEESVQNQHRQIKALTSRSIKLATNSLQVVERGIAAEQYAEQGVGIAQQSLASSEERACLANEVSTALNQAVNMAESLKGASSQIAEFVHLIEDVSERTNLLALNAAIEASRAGERGRGFSVVAAEVRVLAQQTSSKTVSIQKLVGDLQRDSQMMLDSMKFCLGKVAENASLSQKSVNDIETLLDGISHIITQHKDMVHAVKEQSLAVSAMNESIQQVEACLGENSESVKQAMTAAEGLLTLSERHQTKLTEAN</sequence>
<keyword evidence="4" id="KW-0472">Membrane</keyword>
<keyword evidence="4" id="KW-1133">Transmembrane helix</keyword>
<name>A0A3S0QFL0_9VIBR</name>
<comment type="caution">
    <text evidence="6">The sequence shown here is derived from an EMBL/GenBank/DDBJ whole genome shotgun (WGS) entry which is preliminary data.</text>
</comment>
<keyword evidence="7" id="KW-1185">Reference proteome</keyword>
<dbReference type="PANTHER" id="PTHR32089">
    <property type="entry name" value="METHYL-ACCEPTING CHEMOTAXIS PROTEIN MCPB"/>
    <property type="match status" value="1"/>
</dbReference>
<dbReference type="RefSeq" id="WP_126572641.1">
    <property type="nucleotide sequence ID" value="NZ_RXZH01000001.1"/>
</dbReference>
<dbReference type="PANTHER" id="PTHR32089:SF33">
    <property type="entry name" value="TOXIN COREGULATED PILUS BIOSYNTHESIS PROTEIN I"/>
    <property type="match status" value="1"/>
</dbReference>